<feature type="non-terminal residue" evidence="2">
    <location>
        <position position="1"/>
    </location>
</feature>
<gene>
    <name evidence="2" type="ORF">GWI33_011879</name>
</gene>
<keyword evidence="3" id="KW-1185">Reference proteome</keyword>
<feature type="region of interest" description="Disordered" evidence="1">
    <location>
        <begin position="71"/>
        <end position="92"/>
    </location>
</feature>
<dbReference type="Proteomes" id="UP000625711">
    <property type="component" value="Unassembled WGS sequence"/>
</dbReference>
<organism evidence="2 3">
    <name type="scientific">Rhynchophorus ferrugineus</name>
    <name type="common">Red palm weevil</name>
    <name type="synonym">Curculio ferrugineus</name>
    <dbReference type="NCBI Taxonomy" id="354439"/>
    <lineage>
        <taxon>Eukaryota</taxon>
        <taxon>Metazoa</taxon>
        <taxon>Ecdysozoa</taxon>
        <taxon>Arthropoda</taxon>
        <taxon>Hexapoda</taxon>
        <taxon>Insecta</taxon>
        <taxon>Pterygota</taxon>
        <taxon>Neoptera</taxon>
        <taxon>Endopterygota</taxon>
        <taxon>Coleoptera</taxon>
        <taxon>Polyphaga</taxon>
        <taxon>Cucujiformia</taxon>
        <taxon>Curculionidae</taxon>
        <taxon>Dryophthorinae</taxon>
        <taxon>Rhynchophorus</taxon>
    </lineage>
</organism>
<proteinExistence type="predicted"/>
<comment type="caution">
    <text evidence="2">The sequence shown here is derived from an EMBL/GenBank/DDBJ whole genome shotgun (WGS) entry which is preliminary data.</text>
</comment>
<sequence length="92" mass="9915">MNFKKSISGTSKVRQKNIVTLTVSKALARLVLLANPIGINIKAPIILDYCRNRPSLAPVILSLDCLRSQADNGPGEKPTDQTVGHLDFGFGP</sequence>
<evidence type="ECO:0000313" key="2">
    <source>
        <dbReference type="EMBL" id="KAF7275308.1"/>
    </source>
</evidence>
<dbReference type="EMBL" id="JAACXV010010852">
    <property type="protein sequence ID" value="KAF7275308.1"/>
    <property type="molecule type" value="Genomic_DNA"/>
</dbReference>
<reference evidence="2" key="1">
    <citation type="submission" date="2020-08" db="EMBL/GenBank/DDBJ databases">
        <title>Genome sequencing and assembly of the red palm weevil Rhynchophorus ferrugineus.</title>
        <authorList>
            <person name="Dias G.B."/>
            <person name="Bergman C.M."/>
            <person name="Manee M."/>
        </authorList>
    </citation>
    <scope>NUCLEOTIDE SEQUENCE</scope>
    <source>
        <strain evidence="2">AA-2017</strain>
        <tissue evidence="2">Whole larva</tissue>
    </source>
</reference>
<dbReference type="AlphaFoldDB" id="A0A834M961"/>
<evidence type="ECO:0000313" key="3">
    <source>
        <dbReference type="Proteomes" id="UP000625711"/>
    </source>
</evidence>
<protein>
    <submittedName>
        <fullName evidence="2">Uncharacterized protein</fullName>
    </submittedName>
</protein>
<accession>A0A834M961</accession>
<name>A0A834M961_RHYFE</name>
<evidence type="ECO:0000256" key="1">
    <source>
        <dbReference type="SAM" id="MobiDB-lite"/>
    </source>
</evidence>